<reference evidence="2" key="1">
    <citation type="journal article" date="2021" name="Proc. Natl. Acad. Sci. U.S.A.">
        <title>A Catalog of Tens of Thousands of Viruses from Human Metagenomes Reveals Hidden Associations with Chronic Diseases.</title>
        <authorList>
            <person name="Tisza M.J."/>
            <person name="Buck C.B."/>
        </authorList>
    </citation>
    <scope>NUCLEOTIDE SEQUENCE</scope>
    <source>
        <strain evidence="2">CtFQq9</strain>
    </source>
</reference>
<evidence type="ECO:0000313" key="2">
    <source>
        <dbReference type="EMBL" id="DAD79507.1"/>
    </source>
</evidence>
<dbReference type="InterPro" id="IPR036388">
    <property type="entry name" value="WH-like_DNA-bd_sf"/>
</dbReference>
<dbReference type="Gene3D" id="1.10.10.10">
    <property type="entry name" value="Winged helix-like DNA-binding domain superfamily/Winged helix DNA-binding domain"/>
    <property type="match status" value="1"/>
</dbReference>
<dbReference type="Pfam" id="PF07374">
    <property type="entry name" value="DUF1492"/>
    <property type="match status" value="1"/>
</dbReference>
<dbReference type="SUPFAM" id="SSF88659">
    <property type="entry name" value="Sigma3 and sigma4 domains of RNA polymerase sigma factors"/>
    <property type="match status" value="1"/>
</dbReference>
<sequence length="142" mass="16632">MNLIDIKKRLKRLPYVNIKIKSLHHEIISLRSGTVKGQSFDGMPKSPTNDNRTEDMNIKVVDKINEIYQKIEREYQEQDDLIKAIESLSDPIQNIVMRLLYIDGLQWDEVQRRLNCSSATIQRARDKAIQEITDTFDNKESK</sequence>
<protein>
    <recommendedName>
        <fullName evidence="3">DUF1492 domain-containing protein</fullName>
    </recommendedName>
</protein>
<evidence type="ECO:0000256" key="1">
    <source>
        <dbReference type="SAM" id="Coils"/>
    </source>
</evidence>
<name>A0A8S5MC43_9CAUD</name>
<dbReference type="InterPro" id="IPR010861">
    <property type="entry name" value="DUF1492"/>
</dbReference>
<dbReference type="InterPro" id="IPR013324">
    <property type="entry name" value="RNA_pol_sigma_r3/r4-like"/>
</dbReference>
<accession>A0A8S5MC43</accession>
<evidence type="ECO:0008006" key="3">
    <source>
        <dbReference type="Google" id="ProtNLM"/>
    </source>
</evidence>
<proteinExistence type="predicted"/>
<keyword evidence="1" id="KW-0175">Coiled coil</keyword>
<feature type="coiled-coil region" evidence="1">
    <location>
        <begin position="61"/>
        <end position="88"/>
    </location>
</feature>
<dbReference type="EMBL" id="BK014867">
    <property type="protein sequence ID" value="DAD79507.1"/>
    <property type="molecule type" value="Genomic_DNA"/>
</dbReference>
<organism evidence="2">
    <name type="scientific">Siphoviridae sp. ctFQq9</name>
    <dbReference type="NCBI Taxonomy" id="2826212"/>
    <lineage>
        <taxon>Viruses</taxon>
        <taxon>Duplodnaviria</taxon>
        <taxon>Heunggongvirae</taxon>
        <taxon>Uroviricota</taxon>
        <taxon>Caudoviricetes</taxon>
    </lineage>
</organism>